<evidence type="ECO:0000259" key="4">
    <source>
        <dbReference type="Pfam" id="PF01555"/>
    </source>
</evidence>
<dbReference type="PRINTS" id="PR00508">
    <property type="entry name" value="S21N4MTFRASE"/>
</dbReference>
<dbReference type="GO" id="GO:0008170">
    <property type="term" value="F:N-methyltransferase activity"/>
    <property type="evidence" value="ECO:0007669"/>
    <property type="project" value="InterPro"/>
</dbReference>
<accession>A0A0X3BJW4</accession>
<dbReference type="EC" id="2.1.1.113" evidence="3"/>
<gene>
    <name evidence="5" type="ORF">MMAB1_1229</name>
</gene>
<dbReference type="Pfam" id="PF01555">
    <property type="entry name" value="N6_N4_Mtase"/>
    <property type="match status" value="1"/>
</dbReference>
<reference evidence="5 6" key="1">
    <citation type="submission" date="2016-01" db="EMBL/GenBank/DDBJ databases">
        <authorList>
            <person name="Manzoor S."/>
        </authorList>
    </citation>
    <scope>NUCLEOTIDE SEQUENCE [LARGE SCALE GENOMIC DNA]</scope>
    <source>
        <strain evidence="5">Methanoculleus sp MAB1</strain>
    </source>
</reference>
<protein>
    <recommendedName>
        <fullName evidence="3">Type II methyltransferase</fullName>
        <ecNumber evidence="3">2.1.1.113</ecNumber>
    </recommendedName>
    <alternativeName>
        <fullName evidence="3">N-4 cytosine-specific methyltransferase</fullName>
    </alternativeName>
</protein>
<evidence type="ECO:0000256" key="3">
    <source>
        <dbReference type="RuleBase" id="RU362026"/>
    </source>
</evidence>
<keyword evidence="1 3" id="KW-0489">Methyltransferase</keyword>
<dbReference type="InterPro" id="IPR029063">
    <property type="entry name" value="SAM-dependent_MTases_sf"/>
</dbReference>
<evidence type="ECO:0000313" key="6">
    <source>
        <dbReference type="Proteomes" id="UP000069850"/>
    </source>
</evidence>
<dbReference type="GO" id="GO:0015667">
    <property type="term" value="F:site-specific DNA-methyltransferase (cytosine-N4-specific) activity"/>
    <property type="evidence" value="ECO:0007669"/>
    <property type="project" value="UniProtKB-EC"/>
</dbReference>
<dbReference type="REBASE" id="139852">
    <property type="entry name" value="M.MspMAB1ORF1229BP"/>
</dbReference>
<proteinExistence type="inferred from homology"/>
<dbReference type="Gene3D" id="3.40.50.150">
    <property type="entry name" value="Vaccinia Virus protein VP39"/>
    <property type="match status" value="1"/>
</dbReference>
<name>A0A0X3BJW4_9EURY</name>
<organism evidence="5 6">
    <name type="scientific">Methanoculleus bourgensis</name>
    <dbReference type="NCBI Taxonomy" id="83986"/>
    <lineage>
        <taxon>Archaea</taxon>
        <taxon>Methanobacteriati</taxon>
        <taxon>Methanobacteriota</taxon>
        <taxon>Stenosarchaea group</taxon>
        <taxon>Methanomicrobia</taxon>
        <taxon>Methanomicrobiales</taxon>
        <taxon>Methanomicrobiaceae</taxon>
        <taxon>Methanoculleus</taxon>
    </lineage>
</organism>
<dbReference type="GO" id="GO:0003677">
    <property type="term" value="F:DNA binding"/>
    <property type="evidence" value="ECO:0007669"/>
    <property type="project" value="InterPro"/>
</dbReference>
<dbReference type="AlphaFoldDB" id="A0A0X3BJW4"/>
<feature type="domain" description="DNA methylase N-4/N-6" evidence="4">
    <location>
        <begin position="1"/>
        <end position="44"/>
    </location>
</feature>
<keyword evidence="3" id="KW-0680">Restriction system</keyword>
<dbReference type="InterPro" id="IPR002941">
    <property type="entry name" value="DNA_methylase_N4/N6"/>
</dbReference>
<evidence type="ECO:0000256" key="1">
    <source>
        <dbReference type="ARBA" id="ARBA00022603"/>
    </source>
</evidence>
<dbReference type="InterPro" id="IPR001091">
    <property type="entry name" value="RM_Methyltransferase"/>
</dbReference>
<dbReference type="GO" id="GO:0032259">
    <property type="term" value="P:methylation"/>
    <property type="evidence" value="ECO:0007669"/>
    <property type="project" value="UniProtKB-KW"/>
</dbReference>
<dbReference type="GO" id="GO:0009307">
    <property type="term" value="P:DNA restriction-modification system"/>
    <property type="evidence" value="ECO:0007669"/>
    <property type="project" value="UniProtKB-KW"/>
</dbReference>
<dbReference type="SUPFAM" id="SSF53335">
    <property type="entry name" value="S-adenosyl-L-methionine-dependent methyltransferases"/>
    <property type="match status" value="1"/>
</dbReference>
<keyword evidence="2" id="KW-0808">Transferase</keyword>
<dbReference type="KEGG" id="mema:MMAB1_1229"/>
<dbReference type="EMBL" id="LT158599">
    <property type="protein sequence ID" value="CVK32442.1"/>
    <property type="molecule type" value="Genomic_DNA"/>
</dbReference>
<evidence type="ECO:0000313" key="5">
    <source>
        <dbReference type="EMBL" id="CVK32442.1"/>
    </source>
</evidence>
<dbReference type="Proteomes" id="UP000069850">
    <property type="component" value="Chromosome 1"/>
</dbReference>
<evidence type="ECO:0000256" key="2">
    <source>
        <dbReference type="ARBA" id="ARBA00022679"/>
    </source>
</evidence>
<comment type="similarity">
    <text evidence="3">Belongs to the N(4)/N(6)-methyltransferase family.</text>
</comment>
<comment type="catalytic activity">
    <reaction evidence="3">
        <text>a 2'-deoxycytidine in DNA + S-adenosyl-L-methionine = an N(4)-methyl-2'-deoxycytidine in DNA + S-adenosyl-L-homocysteine + H(+)</text>
        <dbReference type="Rhea" id="RHEA:16857"/>
        <dbReference type="Rhea" id="RHEA-COMP:11369"/>
        <dbReference type="Rhea" id="RHEA-COMP:13674"/>
        <dbReference type="ChEBI" id="CHEBI:15378"/>
        <dbReference type="ChEBI" id="CHEBI:57856"/>
        <dbReference type="ChEBI" id="CHEBI:59789"/>
        <dbReference type="ChEBI" id="CHEBI:85452"/>
        <dbReference type="ChEBI" id="CHEBI:137933"/>
        <dbReference type="EC" id="2.1.1.113"/>
    </reaction>
</comment>
<keyword evidence="3" id="KW-0949">S-adenosyl-L-methionine</keyword>
<sequence>MTTDPGDLVLDPTCGSGTTAYVAEKWGRRWITCDTSRVAVTLAKQRLMTAVFDYYNLAHPEEGVGSGFVYKTVPHITLKSIANNPEIDIIHEKHRPKVEAALAALNAGAQTSYQEWEVPFDSDPAWPEAAQKAHKKFLAARQKRQAEIDASIQKNASQETLYDQPQVDRTKVRVTGPFTVEAVPAPTVEPLTGDTPALLPADDSAARTGESLRQDEWRTELLATGIRGKSGQRIAFARLEPLGGTRWLHARGETADDTQQQVAVSFGPEHAALDARQVEMALKEAQRLVPRPEILVFAAFQFDPEAAKDIDETNWPGVTLLKVQMNTDLQTDDLKKKRSSNESFWLIGQPDVTLNLITEGPEAGTILLSVNGFDYYDTRKGTVDGGGPDKIAMWMLDTDYDGRSLFPRQVFFPMAGKDDGWAKLQKSLKAELDEEKIEAYRGTVSLPFKPGKKRRIAVKIIDDRGIESIVERELDVPGA</sequence>